<dbReference type="InterPro" id="IPR011994">
    <property type="entry name" value="Cytidylate_kinase_dom"/>
</dbReference>
<dbReference type="InterPro" id="IPR027417">
    <property type="entry name" value="P-loop_NTPase"/>
</dbReference>
<evidence type="ECO:0000256" key="1">
    <source>
        <dbReference type="ARBA" id="ARBA00009427"/>
    </source>
</evidence>
<dbReference type="RefSeq" id="WP_025300832.1">
    <property type="nucleotide sequence ID" value="NZ_CP006745.1"/>
</dbReference>
<dbReference type="GO" id="GO:0036430">
    <property type="term" value="F:CMP kinase activity"/>
    <property type="evidence" value="ECO:0007669"/>
    <property type="project" value="RHEA"/>
</dbReference>
<evidence type="ECO:0000256" key="2">
    <source>
        <dbReference type="ARBA" id="ARBA00022679"/>
    </source>
</evidence>
<dbReference type="GO" id="GO:0005737">
    <property type="term" value="C:cytoplasm"/>
    <property type="evidence" value="ECO:0007669"/>
    <property type="project" value="UniProtKB-SubCell"/>
</dbReference>
<dbReference type="GO" id="GO:0006220">
    <property type="term" value="P:pyrimidine nucleotide metabolic process"/>
    <property type="evidence" value="ECO:0007669"/>
    <property type="project" value="UniProtKB-UniRule"/>
</dbReference>
<dbReference type="HAMAP" id="MF_00238">
    <property type="entry name" value="Cytidyl_kinase_type1"/>
    <property type="match status" value="1"/>
</dbReference>
<evidence type="ECO:0000256" key="3">
    <source>
        <dbReference type="ARBA" id="ARBA00022741"/>
    </source>
</evidence>
<dbReference type="STRING" id="1401328.P856_754"/>
<dbReference type="Proteomes" id="UP000018700">
    <property type="component" value="Chromosome"/>
</dbReference>
<dbReference type="NCBIfam" id="TIGR00017">
    <property type="entry name" value="cmk"/>
    <property type="match status" value="1"/>
</dbReference>
<evidence type="ECO:0000256" key="5">
    <source>
        <dbReference type="ARBA" id="ARBA00022840"/>
    </source>
</evidence>
<comment type="subcellular location">
    <subcellularLocation>
        <location evidence="8">Cytoplasm</location>
    </subcellularLocation>
</comment>
<proteinExistence type="inferred from homology"/>
<dbReference type="SUPFAM" id="SSF52540">
    <property type="entry name" value="P-loop containing nucleoside triphosphate hydrolases"/>
    <property type="match status" value="1"/>
</dbReference>
<evidence type="ECO:0000313" key="10">
    <source>
        <dbReference type="EMBL" id="AHC73956.1"/>
    </source>
</evidence>
<dbReference type="AlphaFoldDB" id="V9TTM5"/>
<evidence type="ECO:0000313" key="11">
    <source>
        <dbReference type="Proteomes" id="UP000018700"/>
    </source>
</evidence>
<comment type="similarity">
    <text evidence="1 8">Belongs to the cytidylate kinase family. Type 1 subfamily.</text>
</comment>
<dbReference type="eggNOG" id="COG0283">
    <property type="taxonomic scope" value="Bacteria"/>
</dbReference>
<dbReference type="Pfam" id="PF02224">
    <property type="entry name" value="Cytidylate_kin"/>
    <property type="match status" value="1"/>
</dbReference>
<comment type="catalytic activity">
    <reaction evidence="6 8">
        <text>dCMP + ATP = dCDP + ADP</text>
        <dbReference type="Rhea" id="RHEA:25094"/>
        <dbReference type="ChEBI" id="CHEBI:30616"/>
        <dbReference type="ChEBI" id="CHEBI:57566"/>
        <dbReference type="ChEBI" id="CHEBI:58593"/>
        <dbReference type="ChEBI" id="CHEBI:456216"/>
        <dbReference type="EC" id="2.7.4.25"/>
    </reaction>
</comment>
<keyword evidence="2 8" id="KW-0808">Transferase</keyword>
<keyword evidence="3 8" id="KW-0547">Nucleotide-binding</keyword>
<dbReference type="PATRIC" id="fig|1401328.3.peg.760"/>
<comment type="catalytic activity">
    <reaction evidence="7 8">
        <text>CMP + ATP = CDP + ADP</text>
        <dbReference type="Rhea" id="RHEA:11600"/>
        <dbReference type="ChEBI" id="CHEBI:30616"/>
        <dbReference type="ChEBI" id="CHEBI:58069"/>
        <dbReference type="ChEBI" id="CHEBI:60377"/>
        <dbReference type="ChEBI" id="CHEBI:456216"/>
        <dbReference type="EC" id="2.7.4.25"/>
    </reaction>
</comment>
<keyword evidence="8" id="KW-0963">Cytoplasm</keyword>
<evidence type="ECO:0000259" key="9">
    <source>
        <dbReference type="Pfam" id="PF02224"/>
    </source>
</evidence>
<gene>
    <name evidence="8 10" type="primary">cmk</name>
    <name evidence="10" type="ORF">P856_754</name>
</gene>
<dbReference type="GO" id="GO:0036431">
    <property type="term" value="F:dCMP kinase activity"/>
    <property type="evidence" value="ECO:0007669"/>
    <property type="project" value="InterPro"/>
</dbReference>
<dbReference type="InterPro" id="IPR003136">
    <property type="entry name" value="Cytidylate_kin"/>
</dbReference>
<evidence type="ECO:0000256" key="7">
    <source>
        <dbReference type="ARBA" id="ARBA00048478"/>
    </source>
</evidence>
<name>V9TTM5_9PROT</name>
<evidence type="ECO:0000256" key="6">
    <source>
        <dbReference type="ARBA" id="ARBA00047615"/>
    </source>
</evidence>
<dbReference type="KEGG" id="efk:P856_754"/>
<dbReference type="Gene3D" id="3.40.50.300">
    <property type="entry name" value="P-loop containing nucleotide triphosphate hydrolases"/>
    <property type="match status" value="1"/>
</dbReference>
<evidence type="ECO:0000256" key="8">
    <source>
        <dbReference type="HAMAP-Rule" id="MF_00238"/>
    </source>
</evidence>
<keyword evidence="4 8" id="KW-0418">Kinase</keyword>
<sequence>MIIAIDGPAGAGKGTLSRSLAAYLGYPYLDTGTLYRAAALYLIKNGGALDDPTVIKATVESVAVDIIDDDNLRTSEIALASSKIAKIPAVREALLEFQQKFAHRSPGAILDGRDVTTVIAPEADVKLFVTALLEVRALRRHQELLDRDQVSIYAKVLAEIKARDEQDKHRISAPMRKADDAIEIDTSDLKPLDVFRIALTVISEVAKGKFSMPKLLINK</sequence>
<dbReference type="OrthoDB" id="9807434at2"/>
<evidence type="ECO:0000256" key="4">
    <source>
        <dbReference type="ARBA" id="ARBA00022777"/>
    </source>
</evidence>
<dbReference type="CDD" id="cd02020">
    <property type="entry name" value="CMPK"/>
    <property type="match status" value="1"/>
</dbReference>
<protein>
    <recommendedName>
        <fullName evidence="8">Cytidylate kinase</fullName>
        <shortName evidence="8">CK</shortName>
        <ecNumber evidence="8">2.7.4.25</ecNumber>
    </recommendedName>
    <alternativeName>
        <fullName evidence="8">Cytidine monophosphate kinase</fullName>
        <shortName evidence="8">CMP kinase</shortName>
    </alternativeName>
</protein>
<organism evidence="10 11">
    <name type="scientific">Candidatus Endolissoclinum faulkneri L5</name>
    <dbReference type="NCBI Taxonomy" id="1401328"/>
    <lineage>
        <taxon>Bacteria</taxon>
        <taxon>Pseudomonadati</taxon>
        <taxon>Pseudomonadota</taxon>
        <taxon>Alphaproteobacteria</taxon>
        <taxon>Rhodospirillales</taxon>
        <taxon>Rhodospirillaceae</taxon>
        <taxon>Candidatus Endolissoclinum</taxon>
    </lineage>
</organism>
<keyword evidence="11" id="KW-1185">Reference proteome</keyword>
<feature type="binding site" evidence="8">
    <location>
        <begin position="7"/>
        <end position="15"/>
    </location>
    <ligand>
        <name>ATP</name>
        <dbReference type="ChEBI" id="CHEBI:30616"/>
    </ligand>
</feature>
<accession>V9TTM5</accession>
<reference evidence="10 11" key="1">
    <citation type="journal article" date="2013" name="PLoS ONE">
        <title>Bacterial endosymbiosis in a chordate host: long-term co-evolution and conservation of secondary metabolism.</title>
        <authorList>
            <person name="Kwan J.C."/>
            <person name="Schmidt E.W."/>
        </authorList>
    </citation>
    <scope>NUCLEOTIDE SEQUENCE [LARGE SCALE GENOMIC DNA]</scope>
    <source>
        <strain evidence="11">faulkneri L5</strain>
    </source>
</reference>
<feature type="domain" description="Cytidylate kinase" evidence="9">
    <location>
        <begin position="3"/>
        <end position="201"/>
    </location>
</feature>
<dbReference type="GO" id="GO:0005524">
    <property type="term" value="F:ATP binding"/>
    <property type="evidence" value="ECO:0007669"/>
    <property type="project" value="UniProtKB-UniRule"/>
</dbReference>
<dbReference type="HOGENOM" id="CLU_079959_0_1_5"/>
<dbReference type="EMBL" id="CP006745">
    <property type="protein sequence ID" value="AHC73956.1"/>
    <property type="molecule type" value="Genomic_DNA"/>
</dbReference>
<keyword evidence="5 8" id="KW-0067">ATP-binding</keyword>
<dbReference type="EC" id="2.7.4.25" evidence="8"/>